<protein>
    <submittedName>
        <fullName evidence="1">Uncharacterized protein</fullName>
    </submittedName>
</protein>
<evidence type="ECO:0000313" key="1">
    <source>
        <dbReference type="EMBL" id="KAJ3006433.1"/>
    </source>
</evidence>
<proteinExistence type="predicted"/>
<accession>A0ACC1PZD3</accession>
<keyword evidence="2" id="KW-1185">Reference proteome</keyword>
<name>A0ACC1PZD3_9APHY</name>
<sequence>MACSGSKSESYDDDSYDRAHHQWLQAEQAQGWLAELQHYLADPVVQVKKDTDTVDWWVIPQMALNVLPILASSVGSKQHFSRARRFNAFNTTVHVRSSTMHALINSSAVEEEDTSNFFEFFELGELLGEDEEDNGW</sequence>
<dbReference type="EMBL" id="JANSHE010000859">
    <property type="protein sequence ID" value="KAJ3006433.1"/>
    <property type="molecule type" value="Genomic_DNA"/>
</dbReference>
<evidence type="ECO:0000313" key="2">
    <source>
        <dbReference type="Proteomes" id="UP001144978"/>
    </source>
</evidence>
<organism evidence="1 2">
    <name type="scientific">Trametes sanguinea</name>
    <dbReference type="NCBI Taxonomy" id="158606"/>
    <lineage>
        <taxon>Eukaryota</taxon>
        <taxon>Fungi</taxon>
        <taxon>Dikarya</taxon>
        <taxon>Basidiomycota</taxon>
        <taxon>Agaricomycotina</taxon>
        <taxon>Agaricomycetes</taxon>
        <taxon>Polyporales</taxon>
        <taxon>Polyporaceae</taxon>
        <taxon>Trametes</taxon>
    </lineage>
</organism>
<comment type="caution">
    <text evidence="1">The sequence shown here is derived from an EMBL/GenBank/DDBJ whole genome shotgun (WGS) entry which is preliminary data.</text>
</comment>
<gene>
    <name evidence="1" type="ORF">NUW54_g3937</name>
</gene>
<dbReference type="Proteomes" id="UP001144978">
    <property type="component" value="Unassembled WGS sequence"/>
</dbReference>
<reference evidence="1" key="1">
    <citation type="submission" date="2022-08" db="EMBL/GenBank/DDBJ databases">
        <title>Genome Sequence of Pycnoporus sanguineus.</title>
        <authorList>
            <person name="Buettner E."/>
        </authorList>
    </citation>
    <scope>NUCLEOTIDE SEQUENCE</scope>
    <source>
        <strain evidence="1">CG-C14</strain>
    </source>
</reference>